<sequence>MQNKQSPALLKGLPTQKLQGRPPTFAAPLQGRHRPDPLHAVHLPIFSLPICSFRCFRNGQSPCSELVEIWRASSTSGTFDCFAGKFA</sequence>
<organism evidence="2">
    <name type="scientific">marine metagenome</name>
    <dbReference type="NCBI Taxonomy" id="408172"/>
    <lineage>
        <taxon>unclassified sequences</taxon>
        <taxon>metagenomes</taxon>
        <taxon>ecological metagenomes</taxon>
    </lineage>
</organism>
<evidence type="ECO:0000256" key="1">
    <source>
        <dbReference type="SAM" id="MobiDB-lite"/>
    </source>
</evidence>
<gene>
    <name evidence="2" type="ORF">METZ01_LOCUS321006</name>
</gene>
<accession>A0A382P8B5</accession>
<protein>
    <submittedName>
        <fullName evidence="2">Uncharacterized protein</fullName>
    </submittedName>
</protein>
<proteinExistence type="predicted"/>
<name>A0A382P8B5_9ZZZZ</name>
<feature type="region of interest" description="Disordered" evidence="1">
    <location>
        <begin position="1"/>
        <end position="32"/>
    </location>
</feature>
<reference evidence="2" key="1">
    <citation type="submission" date="2018-05" db="EMBL/GenBank/DDBJ databases">
        <authorList>
            <person name="Lanie J.A."/>
            <person name="Ng W.-L."/>
            <person name="Kazmierczak K.M."/>
            <person name="Andrzejewski T.M."/>
            <person name="Davidsen T.M."/>
            <person name="Wayne K.J."/>
            <person name="Tettelin H."/>
            <person name="Glass J.I."/>
            <person name="Rusch D."/>
            <person name="Podicherti R."/>
            <person name="Tsui H.-C.T."/>
            <person name="Winkler M.E."/>
        </authorList>
    </citation>
    <scope>NUCLEOTIDE SEQUENCE</scope>
</reference>
<dbReference type="EMBL" id="UINC01104752">
    <property type="protein sequence ID" value="SVC68152.1"/>
    <property type="molecule type" value="Genomic_DNA"/>
</dbReference>
<dbReference type="AlphaFoldDB" id="A0A382P8B5"/>
<evidence type="ECO:0000313" key="2">
    <source>
        <dbReference type="EMBL" id="SVC68152.1"/>
    </source>
</evidence>
<feature type="non-terminal residue" evidence="2">
    <location>
        <position position="87"/>
    </location>
</feature>